<evidence type="ECO:0000259" key="7">
    <source>
        <dbReference type="PROSITE" id="PS50853"/>
    </source>
</evidence>
<evidence type="ECO:0000256" key="1">
    <source>
        <dbReference type="ARBA" id="ARBA00022729"/>
    </source>
</evidence>
<dbReference type="SUPFAM" id="SSF48208">
    <property type="entry name" value="Six-hairpin glycosidases"/>
    <property type="match status" value="1"/>
</dbReference>
<dbReference type="PROSITE" id="PS51318">
    <property type="entry name" value="TAT"/>
    <property type="match status" value="1"/>
</dbReference>
<keyword evidence="3" id="KW-0136">Cellulose degradation</keyword>
<evidence type="ECO:0000256" key="6">
    <source>
        <dbReference type="ARBA" id="ARBA00023326"/>
    </source>
</evidence>
<dbReference type="Gene3D" id="2.170.160.10">
    <property type="entry name" value="Endo-1,4-beta-glucanase f. Domain 2"/>
    <property type="match status" value="1"/>
</dbReference>
<dbReference type="InterPro" id="IPR036116">
    <property type="entry name" value="FN3_sf"/>
</dbReference>
<dbReference type="InterPro" id="IPR027390">
    <property type="entry name" value="Endoglucanase_F_dom3"/>
</dbReference>
<dbReference type="Pfam" id="PF00041">
    <property type="entry name" value="fn3"/>
    <property type="match status" value="1"/>
</dbReference>
<dbReference type="InterPro" id="IPR003961">
    <property type="entry name" value="FN3_dom"/>
</dbReference>
<dbReference type="InterPro" id="IPR012291">
    <property type="entry name" value="CBM2_carb-bd_dom_sf"/>
</dbReference>
<evidence type="ECO:0000256" key="3">
    <source>
        <dbReference type="ARBA" id="ARBA00023001"/>
    </source>
</evidence>
<dbReference type="RefSeq" id="WP_051115114.1">
    <property type="nucleotide sequence ID" value="NZ_JBIAZU010000001.1"/>
</dbReference>
<keyword evidence="4" id="KW-0119">Carbohydrate metabolism</keyword>
<dbReference type="InterPro" id="IPR018366">
    <property type="entry name" value="CBM2_CS"/>
</dbReference>
<keyword evidence="6" id="KW-0624">Polysaccharide degradation</keyword>
<dbReference type="GO" id="GO:0016787">
    <property type="term" value="F:hydrolase activity"/>
    <property type="evidence" value="ECO:0007669"/>
    <property type="project" value="UniProtKB-KW"/>
</dbReference>
<dbReference type="SMART" id="SM00060">
    <property type="entry name" value="FN3"/>
    <property type="match status" value="1"/>
</dbReference>
<dbReference type="Gene3D" id="1.50.10.10">
    <property type="match status" value="1"/>
</dbReference>
<gene>
    <name evidence="9" type="ORF">ACFY35_04450</name>
</gene>
<dbReference type="PROSITE" id="PS00561">
    <property type="entry name" value="CBM2_A"/>
    <property type="match status" value="1"/>
</dbReference>
<feature type="domain" description="Fibronectin type-III" evidence="7">
    <location>
        <begin position="689"/>
        <end position="774"/>
    </location>
</feature>
<keyword evidence="5" id="KW-0326">Glycosidase</keyword>
<dbReference type="SUPFAM" id="SSF49384">
    <property type="entry name" value="Carbohydrate-binding domain"/>
    <property type="match status" value="1"/>
</dbReference>
<evidence type="ECO:0000256" key="4">
    <source>
        <dbReference type="ARBA" id="ARBA00023277"/>
    </source>
</evidence>
<proteinExistence type="predicted"/>
<dbReference type="InterPro" id="IPR023309">
    <property type="entry name" value="Endo-1-4-beta-glucanase_dom2"/>
</dbReference>
<evidence type="ECO:0000313" key="9">
    <source>
        <dbReference type="EMBL" id="MFF5288665.1"/>
    </source>
</evidence>
<sequence length="876" mass="92402">MAPLSRRGFVTAVGGAIVAATVSPRIAEAAAGSTGGAAALAAVDEYGQKFLDQYNKIKASASGYFSPAGVPYHSVERLMVEAPDHGHQTTSEAFSYWMWLEATYGRVTGDWAPFNNAWAAAEKYIIPTATDQPTNSSYNASAPASYIPEWPSPTSYPSQINTSVAVGADPIAGELSSAYGTSNMYAMHWLLDVDNVYGYGNTAGTGAENGPSAAGPCYINSYQRGSQESVWETIPQPSTDLFKYGGPNGYLDLFVKDSAYSQQWKYTNAPDADARAIQAAYWAYRWASAQGNASAISASVAKAAKMGDYLRYAMFDKYFKKIGNCVGATTCAAGSGRNSQHYLLGWYFAWGGAEPGGGWAWRISDGAAHHGYQNPVAAYALSTESAIAPKSSTGKSDWATSLTRQIEFLQWLQSPDGGIAGGCTNSWDGQYGTPPAGTPTFYGMAYDWQPVYHDPPSNNWFGMQVWGMERWAEYYYLTKDTKIKPILDKWVSWVSAHVTVGTGGTFSIPSTLSWTGQPDTWNAASPGANSGLHVTVAESGTDVGVAGGLVKALLYYAAAASNTAAQTLGKNLLDALSAHADTKGIAIAETRADYNRFDDPIYVPSGWTGKMPNGDTINSSSTFISIRSFLKNEPDYAKVQTYLNGGAVPSFTYHRFWAQADIAMAFAVYSELFGTGGGPGTGDTTAPSTPTGLTVSGTTSSSVSLSWTASTDNVAVTGYLIYRNGTQVGTSTATTYTDTSLTASTQYSYTVRARDAANNQSAASAAVNATTQSGGTGTGSLTGTYHIDSDWGSGFVATVTIKNNGTAAVTTWRAAWTYGGSQKITNAWNATVTQSGTGVTATPVNWNASIPAGASVSFGFQGTYSGSNTAPTVTVS</sequence>
<dbReference type="Proteomes" id="UP001602245">
    <property type="component" value="Unassembled WGS sequence"/>
</dbReference>
<feature type="domain" description="CBM2" evidence="8">
    <location>
        <begin position="774"/>
        <end position="876"/>
    </location>
</feature>
<dbReference type="EMBL" id="JBIAZU010000001">
    <property type="protein sequence ID" value="MFF5288665.1"/>
    <property type="molecule type" value="Genomic_DNA"/>
</dbReference>
<keyword evidence="2 9" id="KW-0378">Hydrolase</keyword>
<dbReference type="Gene3D" id="2.60.40.10">
    <property type="entry name" value="Immunoglobulins"/>
    <property type="match status" value="1"/>
</dbReference>
<dbReference type="InterPro" id="IPR013783">
    <property type="entry name" value="Ig-like_fold"/>
</dbReference>
<keyword evidence="10" id="KW-1185">Reference proteome</keyword>
<dbReference type="Pfam" id="PF00553">
    <property type="entry name" value="CBM_2"/>
    <property type="match status" value="1"/>
</dbReference>
<dbReference type="InterPro" id="IPR008965">
    <property type="entry name" value="CBM2/CBM3_carb-bd_dom_sf"/>
</dbReference>
<dbReference type="SUPFAM" id="SSF49265">
    <property type="entry name" value="Fibronectin type III"/>
    <property type="match status" value="1"/>
</dbReference>
<dbReference type="InterPro" id="IPR012341">
    <property type="entry name" value="6hp_glycosidase-like_sf"/>
</dbReference>
<comment type="caution">
    <text evidence="9">The sequence shown here is derived from an EMBL/GenBank/DDBJ whole genome shotgun (WGS) entry which is preliminary data.</text>
</comment>
<dbReference type="PROSITE" id="PS50853">
    <property type="entry name" value="FN3"/>
    <property type="match status" value="1"/>
</dbReference>
<dbReference type="Pfam" id="PF02011">
    <property type="entry name" value="Glyco_hydro_48"/>
    <property type="match status" value="1"/>
</dbReference>
<evidence type="ECO:0000256" key="5">
    <source>
        <dbReference type="ARBA" id="ARBA00023295"/>
    </source>
</evidence>
<dbReference type="InterPro" id="IPR001919">
    <property type="entry name" value="CBD2"/>
</dbReference>
<dbReference type="InterPro" id="IPR008928">
    <property type="entry name" value="6-hairpin_glycosidase_sf"/>
</dbReference>
<dbReference type="SMART" id="SM00637">
    <property type="entry name" value="CBD_II"/>
    <property type="match status" value="1"/>
</dbReference>
<dbReference type="Gene3D" id="4.10.870.10">
    <property type="entry name" value="Endo-1,4-beta-glucanase f. Domain 3"/>
    <property type="match status" value="1"/>
</dbReference>
<evidence type="ECO:0000313" key="10">
    <source>
        <dbReference type="Proteomes" id="UP001602245"/>
    </source>
</evidence>
<reference evidence="9 10" key="1">
    <citation type="submission" date="2024-10" db="EMBL/GenBank/DDBJ databases">
        <title>The Natural Products Discovery Center: Release of the First 8490 Sequenced Strains for Exploring Actinobacteria Biosynthetic Diversity.</title>
        <authorList>
            <person name="Kalkreuter E."/>
            <person name="Kautsar S.A."/>
            <person name="Yang D."/>
            <person name="Bader C.D."/>
            <person name="Teijaro C.N."/>
            <person name="Fluegel L."/>
            <person name="Davis C.M."/>
            <person name="Simpson J.R."/>
            <person name="Lauterbach L."/>
            <person name="Steele A.D."/>
            <person name="Gui C."/>
            <person name="Meng S."/>
            <person name="Li G."/>
            <person name="Viehrig K."/>
            <person name="Ye F."/>
            <person name="Su P."/>
            <person name="Kiefer A.F."/>
            <person name="Nichols A."/>
            <person name="Cepeda A.J."/>
            <person name="Yan W."/>
            <person name="Fan B."/>
            <person name="Jiang Y."/>
            <person name="Adhikari A."/>
            <person name="Zheng C.-J."/>
            <person name="Schuster L."/>
            <person name="Cowan T.M."/>
            <person name="Smanski M.J."/>
            <person name="Chevrette M.G."/>
            <person name="De Carvalho L.P.S."/>
            <person name="Shen B."/>
        </authorList>
    </citation>
    <scope>NUCLEOTIDE SEQUENCE [LARGE SCALE GENOMIC DNA]</scope>
    <source>
        <strain evidence="9 10">NPDC000087</strain>
    </source>
</reference>
<dbReference type="Gene3D" id="2.60.40.290">
    <property type="match status" value="1"/>
</dbReference>
<dbReference type="InterPro" id="IPR000556">
    <property type="entry name" value="Glyco_hydro_48F"/>
</dbReference>
<keyword evidence="1" id="KW-0732">Signal</keyword>
<organism evidence="9 10">
    <name type="scientific">Paractinoplanes globisporus</name>
    <dbReference type="NCBI Taxonomy" id="113565"/>
    <lineage>
        <taxon>Bacteria</taxon>
        <taxon>Bacillati</taxon>
        <taxon>Actinomycetota</taxon>
        <taxon>Actinomycetes</taxon>
        <taxon>Micromonosporales</taxon>
        <taxon>Micromonosporaceae</taxon>
        <taxon>Paractinoplanes</taxon>
    </lineage>
</organism>
<evidence type="ECO:0000259" key="8">
    <source>
        <dbReference type="PROSITE" id="PS51173"/>
    </source>
</evidence>
<name>A0ABW6W5T1_9ACTN</name>
<protein>
    <submittedName>
        <fullName evidence="9">Glycoside hydrolase family 48 protein</fullName>
    </submittedName>
</protein>
<accession>A0ABW6W5T1</accession>
<evidence type="ECO:0000256" key="2">
    <source>
        <dbReference type="ARBA" id="ARBA00022801"/>
    </source>
</evidence>
<dbReference type="PRINTS" id="PR00844">
    <property type="entry name" value="GLHYDRLASE48"/>
</dbReference>
<dbReference type="PROSITE" id="PS51173">
    <property type="entry name" value="CBM2"/>
    <property type="match status" value="1"/>
</dbReference>
<dbReference type="InterPro" id="IPR006311">
    <property type="entry name" value="TAT_signal"/>
</dbReference>